<organism evidence="10 11">
    <name type="scientific">Thielaviopsis punctulata</name>
    <dbReference type="NCBI Taxonomy" id="72032"/>
    <lineage>
        <taxon>Eukaryota</taxon>
        <taxon>Fungi</taxon>
        <taxon>Dikarya</taxon>
        <taxon>Ascomycota</taxon>
        <taxon>Pezizomycotina</taxon>
        <taxon>Sordariomycetes</taxon>
        <taxon>Hypocreomycetidae</taxon>
        <taxon>Microascales</taxon>
        <taxon>Ceratocystidaceae</taxon>
        <taxon>Thielaviopsis</taxon>
    </lineage>
</organism>
<proteinExistence type="inferred from homology"/>
<dbReference type="Pfam" id="PF01170">
    <property type="entry name" value="UPF0020"/>
    <property type="match status" value="1"/>
</dbReference>
<keyword evidence="6 7" id="KW-0694">RNA-binding</keyword>
<reference evidence="10 11" key="1">
    <citation type="submission" date="2015-03" db="EMBL/GenBank/DDBJ databases">
        <authorList>
            <person name="Radwan O."/>
            <person name="Al-Naeli F.A."/>
            <person name="Rendon G.A."/>
            <person name="Fields C."/>
        </authorList>
    </citation>
    <scope>NUCLEOTIDE SEQUENCE [LARGE SCALE GENOMIC DNA]</scope>
    <source>
        <strain evidence="10">CR-DP1</strain>
    </source>
</reference>
<comment type="caution">
    <text evidence="10">The sequence shown here is derived from an EMBL/GenBank/DDBJ whole genome shotgun (WGS) entry which is preliminary data.</text>
</comment>
<name>A0A0F4ZBG0_9PEZI</name>
<evidence type="ECO:0000313" key="10">
    <source>
        <dbReference type="EMBL" id="KKA27168.1"/>
    </source>
</evidence>
<evidence type="ECO:0000259" key="9">
    <source>
        <dbReference type="Pfam" id="PF25904"/>
    </source>
</evidence>
<evidence type="ECO:0000256" key="1">
    <source>
        <dbReference type="ARBA" id="ARBA00022490"/>
    </source>
</evidence>
<dbReference type="GO" id="GO:0000049">
    <property type="term" value="F:tRNA binding"/>
    <property type="evidence" value="ECO:0007669"/>
    <property type="project" value="UniProtKB-UniRule"/>
</dbReference>
<keyword evidence="2 7" id="KW-0489">Methyltransferase</keyword>
<dbReference type="GO" id="GO:0043528">
    <property type="term" value="C:tRNA (m2G10) methyltransferase complex"/>
    <property type="evidence" value="ECO:0007669"/>
    <property type="project" value="EnsemblFungi"/>
</dbReference>
<dbReference type="Proteomes" id="UP000033483">
    <property type="component" value="Unassembled WGS sequence"/>
</dbReference>
<keyword evidence="1" id="KW-0963">Cytoplasm</keyword>
<gene>
    <name evidence="10" type="ORF">TD95_004299</name>
</gene>
<evidence type="ECO:0000259" key="8">
    <source>
        <dbReference type="Pfam" id="PF01170"/>
    </source>
</evidence>
<evidence type="ECO:0000256" key="7">
    <source>
        <dbReference type="PROSITE-ProRule" id="PRU00959"/>
    </source>
</evidence>
<evidence type="ECO:0000256" key="6">
    <source>
        <dbReference type="ARBA" id="ARBA00022884"/>
    </source>
</evidence>
<dbReference type="Pfam" id="PF25904">
    <property type="entry name" value="Tmrp11_N"/>
    <property type="match status" value="1"/>
</dbReference>
<dbReference type="PIRSF" id="PIRSF017259">
    <property type="entry name" value="tRNA_mtfrase_TRM11"/>
    <property type="match status" value="1"/>
</dbReference>
<evidence type="ECO:0000256" key="2">
    <source>
        <dbReference type="ARBA" id="ARBA00022603"/>
    </source>
</evidence>
<dbReference type="Gene3D" id="3.40.50.150">
    <property type="entry name" value="Vaccinia Virus protein VP39"/>
    <property type="match status" value="1"/>
</dbReference>
<dbReference type="PANTHER" id="PTHR13370:SF3">
    <property type="entry name" value="TRNA (GUANINE(10)-N2)-METHYLTRANSFERASE HOMOLOG"/>
    <property type="match status" value="1"/>
</dbReference>
<accession>A0A0F4ZBG0</accession>
<sequence length="448" mass="50174">MDFLVRFTQVHETFRIPELESLAKLEGVDLTIKDYREDVPFCIVSLPTVEDAAKLIRRSILTQSIYEYWASAPTIPELLSAVQQSPYVSIPTYTSCSFKFSIDAFQGTRDRNAQRTIISSFLTSLPFAGPISMTAPEQEFTILEEWPFQSQAQGVTAPTTVHFGRLLGHGARDLARVYDLKKRTWISTTSMDAELALVSANMALAAPGKIFYDPFCGTGSFPVAVGHFGALAYGSDIDGRPLRGKSKKKCVRANFVQYGIESGFGDLFSADLTNSPIHINNAKLRVFDGIVCDMPYGVREGLKVLGLKDPEKTPWLVEAGRKDVKAPNYHPPTKPYSFFSMLSDILVFAARTVTDGGRLSFWMPAVDESDVEYPVPSHPQLRLLSVCTQQFNKWSRRLITYERIPDAEVPEGAVDKWQQERRAEQEVTGSTADELNPFRKSYFKGFQE</sequence>
<dbReference type="EMBL" id="LAEV01001876">
    <property type="protein sequence ID" value="KKA27168.1"/>
    <property type="molecule type" value="Genomic_DNA"/>
</dbReference>
<dbReference type="GO" id="GO:0005737">
    <property type="term" value="C:cytoplasm"/>
    <property type="evidence" value="ECO:0007669"/>
    <property type="project" value="EnsemblFungi"/>
</dbReference>
<dbReference type="InterPro" id="IPR059073">
    <property type="entry name" value="TRMT11_N"/>
</dbReference>
<evidence type="ECO:0000313" key="11">
    <source>
        <dbReference type="Proteomes" id="UP000033483"/>
    </source>
</evidence>
<keyword evidence="11" id="KW-1185">Reference proteome</keyword>
<dbReference type="GO" id="GO:0160102">
    <property type="term" value="F:tRNA (guanine(10)-N2)-methyltransferase activity"/>
    <property type="evidence" value="ECO:0007669"/>
    <property type="project" value="EnsemblFungi"/>
</dbReference>
<dbReference type="AlphaFoldDB" id="A0A0F4ZBG0"/>
<evidence type="ECO:0000256" key="4">
    <source>
        <dbReference type="ARBA" id="ARBA00022691"/>
    </source>
</evidence>
<feature type="domain" description="tRNA (guanine(10)-N(2))-methyltransferase TRMT11 N-terminal" evidence="9">
    <location>
        <begin position="1"/>
        <end position="172"/>
    </location>
</feature>
<protein>
    <submittedName>
        <fullName evidence="10">Uncharacterized protein</fullName>
    </submittedName>
</protein>
<dbReference type="GO" id="GO:0030488">
    <property type="term" value="P:tRNA methylation"/>
    <property type="evidence" value="ECO:0007669"/>
    <property type="project" value="EnsemblFungi"/>
</dbReference>
<keyword evidence="4 7" id="KW-0949">S-adenosyl-L-methionine</keyword>
<keyword evidence="7" id="KW-0820">tRNA-binding</keyword>
<dbReference type="SUPFAM" id="SSF53335">
    <property type="entry name" value="S-adenosyl-L-methionine-dependent methyltransferases"/>
    <property type="match status" value="1"/>
</dbReference>
<evidence type="ECO:0000256" key="3">
    <source>
        <dbReference type="ARBA" id="ARBA00022679"/>
    </source>
</evidence>
<dbReference type="PROSITE" id="PS51627">
    <property type="entry name" value="SAM_MT_TRM11"/>
    <property type="match status" value="1"/>
</dbReference>
<dbReference type="OrthoDB" id="296065at2759"/>
<dbReference type="InterPro" id="IPR016691">
    <property type="entry name" value="TRMT11"/>
</dbReference>
<comment type="similarity">
    <text evidence="7">Belongs to the class I-like SAM-binding methyltransferase superfamily. TRM11 methyltransferase family.</text>
</comment>
<keyword evidence="5 7" id="KW-0819">tRNA processing</keyword>
<keyword evidence="3 7" id="KW-0808">Transferase</keyword>
<evidence type="ECO:0000256" key="5">
    <source>
        <dbReference type="ARBA" id="ARBA00022694"/>
    </source>
</evidence>
<dbReference type="InterPro" id="IPR029063">
    <property type="entry name" value="SAM-dependent_MTases_sf"/>
</dbReference>
<dbReference type="PANTHER" id="PTHR13370">
    <property type="entry name" value="RNA METHYLASE-RELATED"/>
    <property type="match status" value="1"/>
</dbReference>
<dbReference type="InterPro" id="IPR000241">
    <property type="entry name" value="RlmKL-like_Mtase"/>
</dbReference>
<feature type="domain" description="Ribosomal RNA large subunit methyltransferase K/L-like methyltransferase" evidence="8">
    <location>
        <begin position="183"/>
        <end position="301"/>
    </location>
</feature>